<organism evidence="2 3">
    <name type="scientific">Streptomyces aureoversilis</name>
    <dbReference type="NCBI Taxonomy" id="67277"/>
    <lineage>
        <taxon>Bacteria</taxon>
        <taxon>Bacillati</taxon>
        <taxon>Actinomycetota</taxon>
        <taxon>Actinomycetes</taxon>
        <taxon>Kitasatosporales</taxon>
        <taxon>Streptomycetaceae</taxon>
        <taxon>Streptomyces</taxon>
    </lineage>
</organism>
<proteinExistence type="predicted"/>
<dbReference type="PANTHER" id="PTHR10098:SF108">
    <property type="entry name" value="TETRATRICOPEPTIDE REPEAT PROTEIN 28"/>
    <property type="match status" value="1"/>
</dbReference>
<dbReference type="InterPro" id="IPR011990">
    <property type="entry name" value="TPR-like_helical_dom_sf"/>
</dbReference>
<dbReference type="PANTHER" id="PTHR10098">
    <property type="entry name" value="RAPSYN-RELATED"/>
    <property type="match status" value="1"/>
</dbReference>
<dbReference type="Pfam" id="PF13181">
    <property type="entry name" value="TPR_8"/>
    <property type="match status" value="1"/>
</dbReference>
<feature type="compositionally biased region" description="Basic and acidic residues" evidence="1">
    <location>
        <begin position="384"/>
        <end position="396"/>
    </location>
</feature>
<accession>A0ABW0A5G7</accession>
<dbReference type="SMART" id="SM00028">
    <property type="entry name" value="TPR"/>
    <property type="match status" value="5"/>
</dbReference>
<feature type="region of interest" description="Disordered" evidence="1">
    <location>
        <begin position="384"/>
        <end position="407"/>
    </location>
</feature>
<dbReference type="Pfam" id="PF13424">
    <property type="entry name" value="TPR_12"/>
    <property type="match status" value="1"/>
</dbReference>
<dbReference type="SUPFAM" id="SSF48452">
    <property type="entry name" value="TPR-like"/>
    <property type="match status" value="1"/>
</dbReference>
<evidence type="ECO:0000256" key="1">
    <source>
        <dbReference type="SAM" id="MobiDB-lite"/>
    </source>
</evidence>
<protein>
    <submittedName>
        <fullName evidence="2">Tetratricopeptide repeat protein</fullName>
    </submittedName>
</protein>
<keyword evidence="3" id="KW-1185">Reference proteome</keyword>
<name>A0ABW0A5G7_9ACTN</name>
<evidence type="ECO:0000313" key="2">
    <source>
        <dbReference type="EMBL" id="MFC5147838.1"/>
    </source>
</evidence>
<reference evidence="3" key="1">
    <citation type="journal article" date="2019" name="Int. J. Syst. Evol. Microbiol.">
        <title>The Global Catalogue of Microorganisms (GCM) 10K type strain sequencing project: providing services to taxonomists for standard genome sequencing and annotation.</title>
        <authorList>
            <consortium name="The Broad Institute Genomics Platform"/>
            <consortium name="The Broad Institute Genome Sequencing Center for Infectious Disease"/>
            <person name="Wu L."/>
            <person name="Ma J."/>
        </authorList>
    </citation>
    <scope>NUCLEOTIDE SEQUENCE [LARGE SCALE GENOMIC DNA]</scope>
    <source>
        <strain evidence="3">CGMCC 4.1641</strain>
    </source>
</reference>
<evidence type="ECO:0000313" key="3">
    <source>
        <dbReference type="Proteomes" id="UP001596222"/>
    </source>
</evidence>
<gene>
    <name evidence="2" type="ORF">ACFPP6_24535</name>
</gene>
<dbReference type="InterPro" id="IPR019734">
    <property type="entry name" value="TPR_rpt"/>
</dbReference>
<dbReference type="Proteomes" id="UP001596222">
    <property type="component" value="Unassembled WGS sequence"/>
</dbReference>
<sequence>LLESAAPGRYRYHDLVRLYARACAERDEQPPAEREAALSRLLDFYLATAARAYALARPGDRLVAHLAPTAVPGLALEDGGEAVDWLTTEAACILSCVRLQATEGGSLARAADLLLVAKDLVEAGISGSAYIHAAEAVLAAARTAGDAQAEGRVCIALSHAHRFTGQLEEAGEYARRSVLLGDATDDPLVIRCYAVNQLGIIAIYQRRYRDAEAHFSLALDYFRADGNRIGEASVLSNLSRAHLGLGDADRAVELAEAALAIYRGVSGSWRLANGLYALGLALAEAGRPDESLERLTEALGIFRDSRQRWWEGMTLYRMAEVHVTARRPEDAVRSAELALSTLRGPGSWWQLADVLTSLARALDLIGQAERARACRQEARAIRDRRGAAAERLRTAPDSDGPPEIKSA</sequence>
<dbReference type="RefSeq" id="WP_382046204.1">
    <property type="nucleotide sequence ID" value="NZ_JBHSKJ010000014.1"/>
</dbReference>
<comment type="caution">
    <text evidence="2">The sequence shown here is derived from an EMBL/GenBank/DDBJ whole genome shotgun (WGS) entry which is preliminary data.</text>
</comment>
<dbReference type="EMBL" id="JBHSKJ010000014">
    <property type="protein sequence ID" value="MFC5147838.1"/>
    <property type="molecule type" value="Genomic_DNA"/>
</dbReference>
<dbReference type="Gene3D" id="1.25.40.10">
    <property type="entry name" value="Tetratricopeptide repeat domain"/>
    <property type="match status" value="2"/>
</dbReference>
<feature type="non-terminal residue" evidence="2">
    <location>
        <position position="1"/>
    </location>
</feature>